<feature type="compositionally biased region" description="Basic and acidic residues" evidence="1">
    <location>
        <begin position="266"/>
        <end position="276"/>
    </location>
</feature>
<dbReference type="Proteomes" id="UP000054396">
    <property type="component" value="Unassembled WGS sequence"/>
</dbReference>
<dbReference type="RefSeq" id="WP_058862736.1">
    <property type="nucleotide sequence ID" value="NZ_LPXO01000007.1"/>
</dbReference>
<evidence type="ECO:0000256" key="1">
    <source>
        <dbReference type="SAM" id="MobiDB-lite"/>
    </source>
</evidence>
<feature type="region of interest" description="Disordered" evidence="1">
    <location>
        <begin position="257"/>
        <end position="314"/>
    </location>
</feature>
<accession>A0A0W7WIU3</accession>
<dbReference type="SUPFAM" id="SSF101801">
    <property type="entry name" value="Surface presentation of antigens (SPOA)"/>
    <property type="match status" value="1"/>
</dbReference>
<evidence type="ECO:0000259" key="2">
    <source>
        <dbReference type="Pfam" id="PF01052"/>
    </source>
</evidence>
<dbReference type="STRING" id="1685382.AVJ23_12870"/>
<feature type="domain" description="Flagellar motor switch protein FliN-like C-terminal" evidence="2">
    <location>
        <begin position="192"/>
        <end position="259"/>
    </location>
</feature>
<dbReference type="InterPro" id="IPR001543">
    <property type="entry name" value="FliN-like_C"/>
</dbReference>
<keyword evidence="4" id="KW-1185">Reference proteome</keyword>
<dbReference type="AlphaFoldDB" id="A0A0W7WIU3"/>
<sequence length="354" mass="37710">MSPAKALRRALSRTADVLWDLALVTQAVGIDTRDQDGVIAGLGPHDLLLLLDGPEGAVGLAAIDRAVMTGLVEVQTIQQVTQMPVDTDRVLTQTDAAMMAPLIDGALERMAANLEDHPLHPQIEGYRFGAMIEDARAAGLLLDAASYRVFRTEVDLALGRRRGPLTVVLPERPRRAGTASTDAADSAPHEELLARVPARLDVVLTRLTLPLNRARTLQPGDLLHLPQDTLGRVEITAGGGQMVARGRLGQMNGMRAVRLDWPAPKRAADPSERAGESEEAPPPEAPADPPKQDATPAQAESLPDLPPLDLPVTGAEFDFSGVHAATQAGLGGLDPAEDFSAASLDFDFEENFEE</sequence>
<dbReference type="Gene3D" id="2.30.330.10">
    <property type="entry name" value="SpoA-like"/>
    <property type="match status" value="1"/>
</dbReference>
<protein>
    <recommendedName>
        <fullName evidence="2">Flagellar motor switch protein FliN-like C-terminal domain-containing protein</fullName>
    </recommendedName>
</protein>
<reference evidence="3 4" key="1">
    <citation type="submission" date="2015-12" db="EMBL/GenBank/DDBJ databases">
        <authorList>
            <person name="Shamseldin A."/>
            <person name="Moawad H."/>
            <person name="Abd El-Rahim W.M."/>
            <person name="Sadowsky M.J."/>
        </authorList>
    </citation>
    <scope>NUCLEOTIDE SEQUENCE [LARGE SCALE GENOMIC DNA]</scope>
    <source>
        <strain evidence="3 4">SJ5A-1</strain>
    </source>
</reference>
<name>A0A0W7WIU3_9RHOB</name>
<gene>
    <name evidence="3" type="ORF">AVJ23_12870</name>
</gene>
<evidence type="ECO:0000313" key="4">
    <source>
        <dbReference type="Proteomes" id="UP000054396"/>
    </source>
</evidence>
<dbReference type="Pfam" id="PF01052">
    <property type="entry name" value="FliMN_C"/>
    <property type="match status" value="1"/>
</dbReference>
<organism evidence="3 4">
    <name type="scientific">Pseudoponticoccus marisrubri</name>
    <dbReference type="NCBI Taxonomy" id="1685382"/>
    <lineage>
        <taxon>Bacteria</taxon>
        <taxon>Pseudomonadati</taxon>
        <taxon>Pseudomonadota</taxon>
        <taxon>Alphaproteobacteria</taxon>
        <taxon>Rhodobacterales</taxon>
        <taxon>Roseobacteraceae</taxon>
        <taxon>Pseudoponticoccus</taxon>
    </lineage>
</organism>
<dbReference type="InterPro" id="IPR036429">
    <property type="entry name" value="SpoA-like_sf"/>
</dbReference>
<feature type="compositionally biased region" description="Pro residues" evidence="1">
    <location>
        <begin position="280"/>
        <end position="289"/>
    </location>
</feature>
<proteinExistence type="predicted"/>
<dbReference type="EMBL" id="LPXO01000007">
    <property type="protein sequence ID" value="KUF10420.1"/>
    <property type="molecule type" value="Genomic_DNA"/>
</dbReference>
<evidence type="ECO:0000313" key="3">
    <source>
        <dbReference type="EMBL" id="KUF10420.1"/>
    </source>
</evidence>
<comment type="caution">
    <text evidence="3">The sequence shown here is derived from an EMBL/GenBank/DDBJ whole genome shotgun (WGS) entry which is preliminary data.</text>
</comment>